<dbReference type="RefSeq" id="WP_146882764.1">
    <property type="nucleotide sequence ID" value="NZ_BJXB01000003.1"/>
</dbReference>
<feature type="region of interest" description="Disordered" evidence="1">
    <location>
        <begin position="126"/>
        <end position="154"/>
    </location>
</feature>
<feature type="region of interest" description="Disordered" evidence="1">
    <location>
        <begin position="166"/>
        <end position="208"/>
    </location>
</feature>
<sequence>MKQQPILVEIVITRWKDPVTGKFVKNPHPTLKNEVRRKGEVKEEIPLGDGEYAKVYFRYKLNRYGYQVPSSCRVVWPSVREAVSRGEISVDDCKRIERDLADEILKDEKIRANRIMEKELMQEGYNSDKAKRAAATRKANKARKGKAPAPSEAQIKADFLEAQNKLEKAKRANPKTAKSKQIQQKKIQSASQKMATVKATAKRHKVSL</sequence>
<protein>
    <submittedName>
        <fullName evidence="2">Uncharacterized protein</fullName>
    </submittedName>
</protein>
<keyword evidence="3" id="KW-1185">Reference proteome</keyword>
<dbReference type="EMBL" id="BJXB01000003">
    <property type="protein sequence ID" value="GEM45296.1"/>
    <property type="molecule type" value="Genomic_DNA"/>
</dbReference>
<name>A0A511MYR4_DEIC1</name>
<evidence type="ECO:0000313" key="2">
    <source>
        <dbReference type="EMBL" id="GEM45296.1"/>
    </source>
</evidence>
<gene>
    <name evidence="2" type="ORF">DC3_09310</name>
</gene>
<feature type="compositionally biased region" description="Low complexity" evidence="1">
    <location>
        <begin position="179"/>
        <end position="193"/>
    </location>
</feature>
<reference evidence="2 3" key="1">
    <citation type="submission" date="2019-07" db="EMBL/GenBank/DDBJ databases">
        <title>Whole genome shotgun sequence of Deinococcus cellulosilyticus NBRC 106333.</title>
        <authorList>
            <person name="Hosoyama A."/>
            <person name="Uohara A."/>
            <person name="Ohji S."/>
            <person name="Ichikawa N."/>
        </authorList>
    </citation>
    <scope>NUCLEOTIDE SEQUENCE [LARGE SCALE GENOMIC DNA]</scope>
    <source>
        <strain evidence="2 3">NBRC 106333</strain>
    </source>
</reference>
<evidence type="ECO:0000256" key="1">
    <source>
        <dbReference type="SAM" id="MobiDB-lite"/>
    </source>
</evidence>
<proteinExistence type="predicted"/>
<accession>A0A511MYR4</accession>
<dbReference type="AlphaFoldDB" id="A0A511MYR4"/>
<dbReference type="Proteomes" id="UP000321306">
    <property type="component" value="Unassembled WGS sequence"/>
</dbReference>
<dbReference type="OrthoDB" id="67826at2"/>
<evidence type="ECO:0000313" key="3">
    <source>
        <dbReference type="Proteomes" id="UP000321306"/>
    </source>
</evidence>
<organism evidence="2 3">
    <name type="scientific">Deinococcus cellulosilyticus (strain DSM 18568 / NBRC 106333 / KACC 11606 / 5516J-15)</name>
    <dbReference type="NCBI Taxonomy" id="1223518"/>
    <lineage>
        <taxon>Bacteria</taxon>
        <taxon>Thermotogati</taxon>
        <taxon>Deinococcota</taxon>
        <taxon>Deinococci</taxon>
        <taxon>Deinococcales</taxon>
        <taxon>Deinococcaceae</taxon>
        <taxon>Deinococcus</taxon>
    </lineage>
</organism>
<feature type="compositionally biased region" description="Basic residues" evidence="1">
    <location>
        <begin position="132"/>
        <end position="146"/>
    </location>
</feature>
<comment type="caution">
    <text evidence="2">The sequence shown here is derived from an EMBL/GenBank/DDBJ whole genome shotgun (WGS) entry which is preliminary data.</text>
</comment>